<dbReference type="AlphaFoldDB" id="A0A371QYU5"/>
<proteinExistence type="predicted"/>
<dbReference type="OrthoDB" id="28084at2157"/>
<dbReference type="EMBL" id="NMUF01000046">
    <property type="protein sequence ID" value="RFA95990.1"/>
    <property type="molecule type" value="Genomic_DNA"/>
</dbReference>
<protein>
    <submittedName>
        <fullName evidence="1">Uncharacterized protein</fullName>
    </submittedName>
</protein>
<dbReference type="Proteomes" id="UP000256877">
    <property type="component" value="Unassembled WGS sequence"/>
</dbReference>
<evidence type="ECO:0000313" key="2">
    <source>
        <dbReference type="EMBL" id="RFA97185.1"/>
    </source>
</evidence>
<dbReference type="Proteomes" id="UP000257123">
    <property type="component" value="Unassembled WGS sequence"/>
</dbReference>
<gene>
    <name evidence="2" type="ORF">CGL51_03920</name>
    <name evidence="1" type="ORF">CGL52_11885</name>
</gene>
<comment type="caution">
    <text evidence="1">The sequence shown here is derived from an EMBL/GenBank/DDBJ whole genome shotgun (WGS) entry which is preliminary data.</text>
</comment>
<evidence type="ECO:0000313" key="4">
    <source>
        <dbReference type="Proteomes" id="UP000257123"/>
    </source>
</evidence>
<name>A0A371QYU5_9CREN</name>
<accession>A0A371QYU5</accession>
<evidence type="ECO:0000313" key="3">
    <source>
        <dbReference type="Proteomes" id="UP000256877"/>
    </source>
</evidence>
<organism evidence="1 3">
    <name type="scientific">Pyrobaculum aerophilum</name>
    <dbReference type="NCBI Taxonomy" id="13773"/>
    <lineage>
        <taxon>Archaea</taxon>
        <taxon>Thermoproteota</taxon>
        <taxon>Thermoprotei</taxon>
        <taxon>Thermoproteales</taxon>
        <taxon>Thermoproteaceae</taxon>
        <taxon>Pyrobaculum</taxon>
    </lineage>
</organism>
<evidence type="ECO:0000313" key="1">
    <source>
        <dbReference type="EMBL" id="RFA95990.1"/>
    </source>
</evidence>
<reference evidence="3 4" key="1">
    <citation type="submission" date="2017-07" db="EMBL/GenBank/DDBJ databases">
        <title>Draft genome sequence of aerobic hyperthermophilic archaea, Pyrobaculum aerophilum YKB31 and YKB32.</title>
        <authorList>
            <person name="Mochizuki T."/>
            <person name="Berliner A.J."/>
            <person name="Yoshida-Takashima Y."/>
            <person name="Takaki Y."/>
            <person name="Nunoura T."/>
            <person name="Takai K."/>
        </authorList>
    </citation>
    <scope>NUCLEOTIDE SEQUENCE [LARGE SCALE GENOMIC DNA]</scope>
    <source>
        <strain evidence="2 4">YKB31</strain>
        <strain evidence="1 3">YKB32</strain>
    </source>
</reference>
<dbReference type="EMBL" id="NMUE01000008">
    <property type="protein sequence ID" value="RFA97185.1"/>
    <property type="molecule type" value="Genomic_DNA"/>
</dbReference>
<sequence length="106" mass="11988">MHKRGNSMKILATPERVIVGDREIDITGLRPIDLMLAALAYGIGIRYIDMEGRPFEMECEIEGYEIKCKAKCTGQEEKCVVYRALTKGTLKFECKEDAHVQGTPKH</sequence>